<dbReference type="Proteomes" id="UP000006546">
    <property type="component" value="Chromosome"/>
</dbReference>
<dbReference type="KEGG" id="tbe:Trebr_2480"/>
<organism evidence="2 3">
    <name type="scientific">Treponema brennaborense (strain DSM 12168 / CIP 105900 / DD5/3)</name>
    <dbReference type="NCBI Taxonomy" id="906968"/>
    <lineage>
        <taxon>Bacteria</taxon>
        <taxon>Pseudomonadati</taxon>
        <taxon>Spirochaetota</taxon>
        <taxon>Spirochaetia</taxon>
        <taxon>Spirochaetales</taxon>
        <taxon>Treponemataceae</taxon>
        <taxon>Treponema</taxon>
    </lineage>
</organism>
<protein>
    <submittedName>
        <fullName evidence="2">ROK family protein</fullName>
    </submittedName>
</protein>
<gene>
    <name evidence="2" type="ordered locus">Trebr_2480</name>
</gene>
<dbReference type="Pfam" id="PF00480">
    <property type="entry name" value="ROK"/>
    <property type="match status" value="1"/>
</dbReference>
<evidence type="ECO:0000313" key="3">
    <source>
        <dbReference type="Proteomes" id="UP000006546"/>
    </source>
</evidence>
<dbReference type="EMBL" id="CP002696">
    <property type="protein sequence ID" value="AEE17886.1"/>
    <property type="molecule type" value="Genomic_DNA"/>
</dbReference>
<dbReference type="SUPFAM" id="SSF46785">
    <property type="entry name" value="Winged helix' DNA-binding domain"/>
    <property type="match status" value="1"/>
</dbReference>
<dbReference type="eggNOG" id="COG1940">
    <property type="taxonomic scope" value="Bacteria"/>
</dbReference>
<dbReference type="InterPro" id="IPR043129">
    <property type="entry name" value="ATPase_NBD"/>
</dbReference>
<dbReference type="AlphaFoldDB" id="F4LNC8"/>
<dbReference type="InterPro" id="IPR036390">
    <property type="entry name" value="WH_DNA-bd_sf"/>
</dbReference>
<dbReference type="STRING" id="906968.Trebr_2480"/>
<comment type="similarity">
    <text evidence="1">Belongs to the ROK (NagC/XylR) family.</text>
</comment>
<sequence length="350" mass="38255">MNESCGNALVVKEVNTALVSKALQNCRTATKQELSQLTGLSLMTVGTILLQLEESGEVLQGEQVPSAGGRPSRQYRYNADSTLRLAVQTLKKDGFDTAEICVANAFDEIVYLKEFRVSHMEAQSFFAPIDDVLNAYPAIRSIAVGLPGVVQGDTVVSCDFGRLAGCDLGTLFRERYGLPVVLDNDVNCVVAGRCGGRELQPETAVVALYFPRVCALGAGIWIGSGVYRGFRSYAGEVSDMPLGIDWCSDQTLYDDELKLAAAIAKLVTSLCCVLDPQEIVLYGRVLTERHLNLILEHLKRTDKLSGDACSGTRARLPEIVLSPEFETDYRNGLLHQARSLLKPAFELRRN</sequence>
<dbReference type="Gene3D" id="1.10.10.10">
    <property type="entry name" value="Winged helix-like DNA-binding domain superfamily/Winged helix DNA-binding domain"/>
    <property type="match status" value="1"/>
</dbReference>
<keyword evidence="3" id="KW-1185">Reference proteome</keyword>
<dbReference type="PANTHER" id="PTHR18964">
    <property type="entry name" value="ROK (REPRESSOR, ORF, KINASE) FAMILY"/>
    <property type="match status" value="1"/>
</dbReference>
<evidence type="ECO:0000313" key="2">
    <source>
        <dbReference type="EMBL" id="AEE17886.1"/>
    </source>
</evidence>
<name>F4LNC8_TREBD</name>
<reference evidence="3" key="1">
    <citation type="submission" date="2011-04" db="EMBL/GenBank/DDBJ databases">
        <title>The complete genome of Treponema brennaborense DSM 12168.</title>
        <authorList>
            <person name="Lucas S."/>
            <person name="Han J."/>
            <person name="Lapidus A."/>
            <person name="Bruce D."/>
            <person name="Goodwin L."/>
            <person name="Pitluck S."/>
            <person name="Peters L."/>
            <person name="Kyrpides N."/>
            <person name="Mavromatis K."/>
            <person name="Ivanova N."/>
            <person name="Mikhailova N."/>
            <person name="Pagani I."/>
            <person name="Teshima H."/>
            <person name="Detter J.C."/>
            <person name="Tapia R."/>
            <person name="Han C."/>
            <person name="Land M."/>
            <person name="Hauser L."/>
            <person name="Markowitz V."/>
            <person name="Cheng J.-F."/>
            <person name="Hugenholtz P."/>
            <person name="Woyke T."/>
            <person name="Wu D."/>
            <person name="Gronow S."/>
            <person name="Wellnitz S."/>
            <person name="Brambilla E."/>
            <person name="Klenk H.-P."/>
            <person name="Eisen J.A."/>
        </authorList>
    </citation>
    <scope>NUCLEOTIDE SEQUENCE [LARGE SCALE GENOMIC DNA]</scope>
    <source>
        <strain evidence="3">DSM 12168 / CIP 105900 / DD5/3</strain>
    </source>
</reference>
<dbReference type="Gene3D" id="3.30.420.40">
    <property type="match status" value="2"/>
</dbReference>
<dbReference type="HOGENOM" id="CLU_067512_0_0_12"/>
<dbReference type="PANTHER" id="PTHR18964:SF149">
    <property type="entry name" value="BIFUNCTIONAL UDP-N-ACETYLGLUCOSAMINE 2-EPIMERASE_N-ACETYLMANNOSAMINE KINASE"/>
    <property type="match status" value="1"/>
</dbReference>
<dbReference type="RefSeq" id="WP_013759587.1">
    <property type="nucleotide sequence ID" value="NC_015500.1"/>
</dbReference>
<accession>F4LNC8</accession>
<dbReference type="InterPro" id="IPR000600">
    <property type="entry name" value="ROK"/>
</dbReference>
<proteinExistence type="inferred from homology"/>
<evidence type="ECO:0000256" key="1">
    <source>
        <dbReference type="ARBA" id="ARBA00006479"/>
    </source>
</evidence>
<dbReference type="OrthoDB" id="6501901at2"/>
<dbReference type="InterPro" id="IPR036388">
    <property type="entry name" value="WH-like_DNA-bd_sf"/>
</dbReference>
<dbReference type="SUPFAM" id="SSF53067">
    <property type="entry name" value="Actin-like ATPase domain"/>
    <property type="match status" value="1"/>
</dbReference>
<dbReference type="CDD" id="cd23763">
    <property type="entry name" value="ASKHA_ATPase_ROK"/>
    <property type="match status" value="1"/>
</dbReference>